<dbReference type="InterPro" id="IPR041658">
    <property type="entry name" value="AAA_lid_11"/>
</dbReference>
<organism evidence="2 3">
    <name type="scientific">Portunus trituberculatus</name>
    <name type="common">Swimming crab</name>
    <name type="synonym">Neptunus trituberculatus</name>
    <dbReference type="NCBI Taxonomy" id="210409"/>
    <lineage>
        <taxon>Eukaryota</taxon>
        <taxon>Metazoa</taxon>
        <taxon>Ecdysozoa</taxon>
        <taxon>Arthropoda</taxon>
        <taxon>Crustacea</taxon>
        <taxon>Multicrustacea</taxon>
        <taxon>Malacostraca</taxon>
        <taxon>Eumalacostraca</taxon>
        <taxon>Eucarida</taxon>
        <taxon>Decapoda</taxon>
        <taxon>Pleocyemata</taxon>
        <taxon>Brachyura</taxon>
        <taxon>Eubrachyura</taxon>
        <taxon>Portunoidea</taxon>
        <taxon>Portunidae</taxon>
        <taxon>Portuninae</taxon>
        <taxon>Portunus</taxon>
    </lineage>
</organism>
<dbReference type="Gene3D" id="1.10.8.720">
    <property type="entry name" value="Region D6 of dynein motor"/>
    <property type="match status" value="1"/>
</dbReference>
<evidence type="ECO:0000259" key="1">
    <source>
        <dbReference type="Pfam" id="PF18198"/>
    </source>
</evidence>
<evidence type="ECO:0000313" key="3">
    <source>
        <dbReference type="Proteomes" id="UP000324222"/>
    </source>
</evidence>
<feature type="domain" description="Dynein heavy chain AAA lid" evidence="1">
    <location>
        <begin position="38"/>
        <end position="85"/>
    </location>
</feature>
<dbReference type="InterPro" id="IPR026983">
    <property type="entry name" value="DHC"/>
</dbReference>
<name>A0A5B7II06_PORTR</name>
<dbReference type="Pfam" id="PF18198">
    <property type="entry name" value="AAA_lid_11"/>
    <property type="match status" value="1"/>
</dbReference>
<dbReference type="GO" id="GO:0007018">
    <property type="term" value="P:microtubule-based movement"/>
    <property type="evidence" value="ECO:0007669"/>
    <property type="project" value="InterPro"/>
</dbReference>
<dbReference type="Proteomes" id="UP000324222">
    <property type="component" value="Unassembled WGS sequence"/>
</dbReference>
<sequence>MPYGSFQAPAGVKKNLQRTYDSWSPELVARGNNVSRAQALFVLAWFHAVMQERRTYIPQGWSKFYEFSLADLKAGCDILDRLFKQEG</sequence>
<accession>A0A5B7II06</accession>
<dbReference type="PANTHER" id="PTHR46532:SF15">
    <property type="entry name" value="CYTOPLASMIC DYNEIN 2 HEAVY CHAIN 1"/>
    <property type="match status" value="1"/>
</dbReference>
<dbReference type="OrthoDB" id="447173at2759"/>
<dbReference type="AlphaFoldDB" id="A0A5B7II06"/>
<evidence type="ECO:0000313" key="2">
    <source>
        <dbReference type="EMBL" id="MPC80164.1"/>
    </source>
</evidence>
<keyword evidence="3" id="KW-1185">Reference proteome</keyword>
<gene>
    <name evidence="2" type="primary">DYH1B_3</name>
    <name evidence="2" type="ORF">E2C01_074733</name>
</gene>
<dbReference type="GO" id="GO:0051959">
    <property type="term" value="F:dynein light intermediate chain binding"/>
    <property type="evidence" value="ECO:0007669"/>
    <property type="project" value="InterPro"/>
</dbReference>
<dbReference type="InterPro" id="IPR042219">
    <property type="entry name" value="AAA_lid_11_sf"/>
</dbReference>
<proteinExistence type="predicted"/>
<protein>
    <submittedName>
        <fullName evidence="2">Cytoplasmic dynein 2 heavy chain 1</fullName>
    </submittedName>
</protein>
<comment type="caution">
    <text evidence="2">The sequence shown here is derived from an EMBL/GenBank/DDBJ whole genome shotgun (WGS) entry which is preliminary data.</text>
</comment>
<dbReference type="PANTHER" id="PTHR46532">
    <property type="entry name" value="MALE FERTILITY FACTOR KL5"/>
    <property type="match status" value="1"/>
</dbReference>
<reference evidence="2 3" key="1">
    <citation type="submission" date="2019-05" db="EMBL/GenBank/DDBJ databases">
        <title>Another draft genome of Portunus trituberculatus and its Hox gene families provides insights of decapod evolution.</title>
        <authorList>
            <person name="Jeong J.-H."/>
            <person name="Song I."/>
            <person name="Kim S."/>
            <person name="Choi T."/>
            <person name="Kim D."/>
            <person name="Ryu S."/>
            <person name="Kim W."/>
        </authorList>
    </citation>
    <scope>NUCLEOTIDE SEQUENCE [LARGE SCALE GENOMIC DNA]</scope>
    <source>
        <tissue evidence="2">Muscle</tissue>
    </source>
</reference>
<dbReference type="GO" id="GO:0045505">
    <property type="term" value="F:dynein intermediate chain binding"/>
    <property type="evidence" value="ECO:0007669"/>
    <property type="project" value="InterPro"/>
</dbReference>
<dbReference type="GO" id="GO:0005858">
    <property type="term" value="C:axonemal dynein complex"/>
    <property type="evidence" value="ECO:0007669"/>
    <property type="project" value="TreeGrafter"/>
</dbReference>
<dbReference type="EMBL" id="VSRR010053220">
    <property type="protein sequence ID" value="MPC80164.1"/>
    <property type="molecule type" value="Genomic_DNA"/>
</dbReference>